<comment type="similarity">
    <text evidence="1 4">Belongs to the bacterial ribosomal protein bL17 family.</text>
</comment>
<dbReference type="InterPro" id="IPR036373">
    <property type="entry name" value="Ribosomal_bL17_sf"/>
</dbReference>
<feature type="region of interest" description="Disordered" evidence="5">
    <location>
        <begin position="157"/>
        <end position="208"/>
    </location>
</feature>
<dbReference type="AlphaFoldDB" id="J7RWB3"/>
<gene>
    <name evidence="6" type="primary">KNAG0C01730</name>
    <name evidence="6" type="ordered locus">KNAG_0C01730</name>
</gene>
<evidence type="ECO:0008006" key="8">
    <source>
        <dbReference type="Google" id="ProtNLM"/>
    </source>
</evidence>
<keyword evidence="3 4" id="KW-0687">Ribonucleoprotein</keyword>
<dbReference type="GeneID" id="34524967"/>
<protein>
    <recommendedName>
        <fullName evidence="8">54S ribosomal protein L8 C-terminal domain-containing protein</fullName>
    </recommendedName>
</protein>
<dbReference type="Pfam" id="PF01196">
    <property type="entry name" value="Ribosomal_L17"/>
    <property type="match status" value="1"/>
</dbReference>
<evidence type="ECO:0000256" key="4">
    <source>
        <dbReference type="RuleBase" id="RU000660"/>
    </source>
</evidence>
<dbReference type="Gene3D" id="3.90.1030.10">
    <property type="entry name" value="Ribosomal protein L17"/>
    <property type="match status" value="1"/>
</dbReference>
<dbReference type="OrthoDB" id="275000at2759"/>
<dbReference type="NCBIfam" id="TIGR00059">
    <property type="entry name" value="L17"/>
    <property type="match status" value="1"/>
</dbReference>
<dbReference type="InterPro" id="IPR000456">
    <property type="entry name" value="Ribosomal_bL17"/>
</dbReference>
<dbReference type="PANTHER" id="PTHR14413">
    <property type="entry name" value="RIBOSOMAL PROTEIN L17"/>
    <property type="match status" value="1"/>
</dbReference>
<evidence type="ECO:0000256" key="1">
    <source>
        <dbReference type="ARBA" id="ARBA00008777"/>
    </source>
</evidence>
<dbReference type="eggNOG" id="KOG3280">
    <property type="taxonomic scope" value="Eukaryota"/>
</dbReference>
<evidence type="ECO:0000256" key="3">
    <source>
        <dbReference type="ARBA" id="ARBA00023274"/>
    </source>
</evidence>
<dbReference type="STRING" id="1071383.J7RWB3"/>
<evidence type="ECO:0000313" key="6">
    <source>
        <dbReference type="EMBL" id="CCK69287.1"/>
    </source>
</evidence>
<dbReference type="KEGG" id="kng:KNAG_0C01730"/>
<dbReference type="GO" id="GO:0005762">
    <property type="term" value="C:mitochondrial large ribosomal subunit"/>
    <property type="evidence" value="ECO:0007669"/>
    <property type="project" value="EnsemblFungi"/>
</dbReference>
<evidence type="ECO:0000256" key="2">
    <source>
        <dbReference type="ARBA" id="ARBA00022980"/>
    </source>
</evidence>
<dbReference type="GO" id="GO:0006412">
    <property type="term" value="P:translation"/>
    <property type="evidence" value="ECO:0007669"/>
    <property type="project" value="InterPro"/>
</dbReference>
<feature type="compositionally biased region" description="Polar residues" evidence="5">
    <location>
        <begin position="157"/>
        <end position="182"/>
    </location>
</feature>
<reference evidence="6 7" key="1">
    <citation type="journal article" date="2011" name="Proc. Natl. Acad. Sci. U.S.A.">
        <title>Evolutionary erosion of yeast sex chromosomes by mating-type switching accidents.</title>
        <authorList>
            <person name="Gordon J.L."/>
            <person name="Armisen D."/>
            <person name="Proux-Wera E."/>
            <person name="Oheigeartaigh S.S."/>
            <person name="Byrne K.P."/>
            <person name="Wolfe K.H."/>
        </authorList>
    </citation>
    <scope>NUCLEOTIDE SEQUENCE [LARGE SCALE GENOMIC DNA]</scope>
    <source>
        <strain evidence="7">ATCC MYA-139 / BCRC 22969 / CBS 8797 / CCRC 22969 / KCTC 17520 / NBRC 10181 / NCYC 3082</strain>
    </source>
</reference>
<organism evidence="6 7">
    <name type="scientific">Huiozyma naganishii (strain ATCC MYA-139 / BCRC 22969 / CBS 8797 / KCTC 17520 / NBRC 10181 / NCYC 3082 / Yp74L-3)</name>
    <name type="common">Yeast</name>
    <name type="synonym">Kazachstania naganishii</name>
    <dbReference type="NCBI Taxonomy" id="1071383"/>
    <lineage>
        <taxon>Eukaryota</taxon>
        <taxon>Fungi</taxon>
        <taxon>Dikarya</taxon>
        <taxon>Ascomycota</taxon>
        <taxon>Saccharomycotina</taxon>
        <taxon>Saccharomycetes</taxon>
        <taxon>Saccharomycetales</taxon>
        <taxon>Saccharomycetaceae</taxon>
        <taxon>Huiozyma</taxon>
    </lineage>
</organism>
<dbReference type="SUPFAM" id="SSF64263">
    <property type="entry name" value="Prokaryotic ribosomal protein L17"/>
    <property type="match status" value="1"/>
</dbReference>
<dbReference type="EMBL" id="HE978316">
    <property type="protein sequence ID" value="CCK69287.1"/>
    <property type="molecule type" value="Genomic_DNA"/>
</dbReference>
<dbReference type="PANTHER" id="PTHR14413:SF16">
    <property type="entry name" value="LARGE RIBOSOMAL SUBUNIT PROTEIN BL17M"/>
    <property type="match status" value="1"/>
</dbReference>
<dbReference type="GO" id="GO:0003735">
    <property type="term" value="F:structural constituent of ribosome"/>
    <property type="evidence" value="ECO:0007669"/>
    <property type="project" value="EnsemblFungi"/>
</dbReference>
<keyword evidence="2 4" id="KW-0689">Ribosomal protein</keyword>
<dbReference type="Proteomes" id="UP000006310">
    <property type="component" value="Chromosome 3"/>
</dbReference>
<sequence>MTQGIARRLNRTRPHREALLRNLCSQLFQHGAVTTTHAKCKEAQRRADRCVTWAKRAAGTEREDGDGAKARAVQLLQKNLFLSGDNAHLVKKLVEVVAPRMSGRNGGYTRVLRLESRQGDRAPQSILELVEGVGQTQTMKFWMLNKSILQEEAQNGAQTQSQLQRPHSTQLVQDCKAQTGQRTACRRDLASEERPYGATKNRGLSPQN</sequence>
<proteinExistence type="inferred from homology"/>
<feature type="compositionally biased region" description="Basic and acidic residues" evidence="5">
    <location>
        <begin position="185"/>
        <end position="195"/>
    </location>
</feature>
<reference evidence="7" key="2">
    <citation type="submission" date="2012-08" db="EMBL/GenBank/DDBJ databases">
        <title>Genome sequence of Kazachstania naganishii.</title>
        <authorList>
            <person name="Gordon J.L."/>
            <person name="Armisen D."/>
            <person name="Proux-Wera E."/>
            <person name="OhEigeartaigh S.S."/>
            <person name="Byrne K.P."/>
            <person name="Wolfe K.H."/>
        </authorList>
    </citation>
    <scope>NUCLEOTIDE SEQUENCE [LARGE SCALE GENOMIC DNA]</scope>
    <source>
        <strain evidence="7">ATCC MYA-139 / BCRC 22969 / CBS 8797 / CCRC 22969 / KCTC 17520 / NBRC 10181 / NCYC 3082</strain>
    </source>
</reference>
<dbReference type="OMA" id="FQHGSIV"/>
<keyword evidence="7" id="KW-1185">Reference proteome</keyword>
<name>J7RWB3_HUIN7</name>
<accession>J7RWB3</accession>
<evidence type="ECO:0000313" key="7">
    <source>
        <dbReference type="Proteomes" id="UP000006310"/>
    </source>
</evidence>
<dbReference type="RefSeq" id="XP_022463533.1">
    <property type="nucleotide sequence ID" value="XM_022606881.1"/>
</dbReference>
<dbReference type="HOGENOM" id="CLU_074407_1_3_1"/>
<evidence type="ECO:0000256" key="5">
    <source>
        <dbReference type="SAM" id="MobiDB-lite"/>
    </source>
</evidence>